<evidence type="ECO:0000256" key="1">
    <source>
        <dbReference type="SAM" id="Phobius"/>
    </source>
</evidence>
<dbReference type="AlphaFoldDB" id="A0A412PI28"/>
<dbReference type="Gene3D" id="2.20.28.30">
    <property type="entry name" value="RNA polymerase ii, chain L"/>
    <property type="match status" value="2"/>
</dbReference>
<dbReference type="InterPro" id="IPR005651">
    <property type="entry name" value="Trm112-like"/>
</dbReference>
<dbReference type="EMBL" id="QRWX01000001">
    <property type="protein sequence ID" value="RGT57798.1"/>
    <property type="molecule type" value="Genomic_DNA"/>
</dbReference>
<evidence type="ECO:0008006" key="4">
    <source>
        <dbReference type="Google" id="ProtNLM"/>
    </source>
</evidence>
<keyword evidence="1" id="KW-0812">Transmembrane</keyword>
<dbReference type="Pfam" id="PF03966">
    <property type="entry name" value="Trm112p"/>
    <property type="match status" value="1"/>
</dbReference>
<sequence>MANNALTNFQCPNCNGPLTFDPGSQKLKCGNCGSAFAPAEIEEHYDKQVALSIEEGQKEYSAEDTLQWSEEDAQNLRAYNCPSCGAQLIADKNTAATSCPYCGNPTIVPAQFSGALKPDYVIPFKMNKDEAIKKLSDFYSGKPLLPNAFKERNHIEEIKGVYVPFWLYDGTADVDMAFRGTISHSHREGDYTVTVTENYSILRQGTVQFNRVPADGSSKMPDEFMDAIEPYNYNEMIPFEMGYMTGYLADRYDVTAEQDRNRVNTRMRTSSADKIRETVRGYHTLLPRRSNIYIREDKVHYAFLPVWMLTTKWQGKTYMFAMNGQTGKMIGDDLPIDTGKSVLYFFGILLIGMILTGILLFVVF</sequence>
<keyword evidence="1" id="KW-1133">Transmembrane helix</keyword>
<protein>
    <recommendedName>
        <fullName evidence="4">TFIIB-type zinc ribbon-containing protein</fullName>
    </recommendedName>
</protein>
<dbReference type="RefSeq" id="WP_118764243.1">
    <property type="nucleotide sequence ID" value="NZ_CABJCF010000001.1"/>
</dbReference>
<evidence type="ECO:0000313" key="2">
    <source>
        <dbReference type="EMBL" id="RGT57798.1"/>
    </source>
</evidence>
<name>A0A412PI28_9FIRM</name>
<reference evidence="2 3" key="1">
    <citation type="submission" date="2018-08" db="EMBL/GenBank/DDBJ databases">
        <title>A genome reference for cultivated species of the human gut microbiota.</title>
        <authorList>
            <person name="Zou Y."/>
            <person name="Xue W."/>
            <person name="Luo G."/>
        </authorList>
    </citation>
    <scope>NUCLEOTIDE SEQUENCE [LARGE SCALE GENOMIC DNA]</scope>
    <source>
        <strain evidence="2 3">AF18-46</strain>
    </source>
</reference>
<dbReference type="Proteomes" id="UP000284731">
    <property type="component" value="Unassembled WGS sequence"/>
</dbReference>
<gene>
    <name evidence="2" type="ORF">DWX20_01740</name>
</gene>
<proteinExistence type="predicted"/>
<comment type="caution">
    <text evidence="2">The sequence shown here is derived from an EMBL/GenBank/DDBJ whole genome shotgun (WGS) entry which is preliminary data.</text>
</comment>
<keyword evidence="1" id="KW-0472">Membrane</keyword>
<evidence type="ECO:0000313" key="3">
    <source>
        <dbReference type="Proteomes" id="UP000284731"/>
    </source>
</evidence>
<feature type="transmembrane region" description="Helical" evidence="1">
    <location>
        <begin position="342"/>
        <end position="363"/>
    </location>
</feature>
<accession>A0A412PI28</accession>
<organism evidence="2 3">
    <name type="scientific">Solobacterium moorei</name>
    <dbReference type="NCBI Taxonomy" id="102148"/>
    <lineage>
        <taxon>Bacteria</taxon>
        <taxon>Bacillati</taxon>
        <taxon>Bacillota</taxon>
        <taxon>Erysipelotrichia</taxon>
        <taxon>Erysipelotrichales</taxon>
        <taxon>Erysipelotrichaceae</taxon>
        <taxon>Solobacterium</taxon>
    </lineage>
</organism>